<gene>
    <name evidence="3" type="ORF">K8V20_06800</name>
</gene>
<protein>
    <submittedName>
        <fullName evidence="3">MFS transporter</fullName>
    </submittedName>
</protein>
<keyword evidence="2" id="KW-0812">Transmembrane</keyword>
<keyword evidence="2" id="KW-1133">Transmembrane helix</keyword>
<dbReference type="SUPFAM" id="SSF103473">
    <property type="entry name" value="MFS general substrate transporter"/>
    <property type="match status" value="1"/>
</dbReference>
<dbReference type="InterPro" id="IPR036259">
    <property type="entry name" value="MFS_trans_sf"/>
</dbReference>
<evidence type="ECO:0000313" key="4">
    <source>
        <dbReference type="Proteomes" id="UP000782880"/>
    </source>
</evidence>
<name>A0A921IKH0_9FIRM</name>
<reference evidence="3" key="2">
    <citation type="submission" date="2021-09" db="EMBL/GenBank/DDBJ databases">
        <authorList>
            <person name="Gilroy R."/>
        </authorList>
    </citation>
    <scope>NUCLEOTIDE SEQUENCE</scope>
    <source>
        <strain evidence="3">ChiBcec21-2208</strain>
    </source>
</reference>
<proteinExistence type="predicted"/>
<dbReference type="GO" id="GO:0022857">
    <property type="term" value="F:transmembrane transporter activity"/>
    <property type="evidence" value="ECO:0007669"/>
    <property type="project" value="InterPro"/>
</dbReference>
<sequence length="151" mass="16445">MSPIIDSWTLAAAKKNPDINYGMARSIGSLGSSVAAVAVGRIVNLLGINSIFYVFAAFAACSILVAFLLGEDAAEYQAKSAEKQPIPWRKWFRQYRVYWALEGCVFLTFVAYWPTTSTYFSVLMLECGGTAQNVGISPPSAWSLCSSLPLL</sequence>
<organism evidence="3 4">
    <name type="scientific">Subdoligranulum variabile</name>
    <dbReference type="NCBI Taxonomy" id="214851"/>
    <lineage>
        <taxon>Bacteria</taxon>
        <taxon>Bacillati</taxon>
        <taxon>Bacillota</taxon>
        <taxon>Clostridia</taxon>
        <taxon>Eubacteriales</taxon>
        <taxon>Oscillospiraceae</taxon>
        <taxon>Subdoligranulum</taxon>
    </lineage>
</organism>
<dbReference type="EMBL" id="DYVE01000177">
    <property type="protein sequence ID" value="HJG28338.1"/>
    <property type="molecule type" value="Genomic_DNA"/>
</dbReference>
<evidence type="ECO:0000256" key="1">
    <source>
        <dbReference type="ARBA" id="ARBA00004651"/>
    </source>
</evidence>
<dbReference type="Gene3D" id="1.20.1250.20">
    <property type="entry name" value="MFS general substrate transporter like domains"/>
    <property type="match status" value="1"/>
</dbReference>
<keyword evidence="2" id="KW-0472">Membrane</keyword>
<comment type="subcellular location">
    <subcellularLocation>
        <location evidence="1">Cell membrane</location>
        <topology evidence="1">Multi-pass membrane protein</topology>
    </subcellularLocation>
</comment>
<dbReference type="AlphaFoldDB" id="A0A921IKH0"/>
<evidence type="ECO:0000256" key="2">
    <source>
        <dbReference type="SAM" id="Phobius"/>
    </source>
</evidence>
<feature type="transmembrane region" description="Helical" evidence="2">
    <location>
        <begin position="51"/>
        <end position="70"/>
    </location>
</feature>
<accession>A0A921IKH0</accession>
<dbReference type="GO" id="GO:0005886">
    <property type="term" value="C:plasma membrane"/>
    <property type="evidence" value="ECO:0007669"/>
    <property type="project" value="UniProtKB-SubCell"/>
</dbReference>
<dbReference type="Pfam" id="PF07690">
    <property type="entry name" value="MFS_1"/>
    <property type="match status" value="1"/>
</dbReference>
<dbReference type="InterPro" id="IPR011701">
    <property type="entry name" value="MFS"/>
</dbReference>
<comment type="caution">
    <text evidence="3">The sequence shown here is derived from an EMBL/GenBank/DDBJ whole genome shotgun (WGS) entry which is preliminary data.</text>
</comment>
<dbReference type="Proteomes" id="UP000782880">
    <property type="component" value="Unassembled WGS sequence"/>
</dbReference>
<reference evidence="3" key="1">
    <citation type="journal article" date="2021" name="PeerJ">
        <title>Extensive microbial diversity within the chicken gut microbiome revealed by metagenomics and culture.</title>
        <authorList>
            <person name="Gilroy R."/>
            <person name="Ravi A."/>
            <person name="Getino M."/>
            <person name="Pursley I."/>
            <person name="Horton D.L."/>
            <person name="Alikhan N.F."/>
            <person name="Baker D."/>
            <person name="Gharbi K."/>
            <person name="Hall N."/>
            <person name="Watson M."/>
            <person name="Adriaenssens E.M."/>
            <person name="Foster-Nyarko E."/>
            <person name="Jarju S."/>
            <person name="Secka A."/>
            <person name="Antonio M."/>
            <person name="Oren A."/>
            <person name="Chaudhuri R.R."/>
            <person name="La Ragione R."/>
            <person name="Hildebrand F."/>
            <person name="Pallen M.J."/>
        </authorList>
    </citation>
    <scope>NUCLEOTIDE SEQUENCE</scope>
    <source>
        <strain evidence="3">ChiBcec21-2208</strain>
    </source>
</reference>
<feature type="transmembrane region" description="Helical" evidence="2">
    <location>
        <begin position="97"/>
        <end position="115"/>
    </location>
</feature>
<evidence type="ECO:0000313" key="3">
    <source>
        <dbReference type="EMBL" id="HJG28338.1"/>
    </source>
</evidence>